<evidence type="ECO:0000256" key="8">
    <source>
        <dbReference type="ARBA" id="ARBA00023011"/>
    </source>
</evidence>
<feature type="transmembrane region" description="Helical" evidence="13">
    <location>
        <begin position="152"/>
        <end position="171"/>
    </location>
</feature>
<comment type="caution">
    <text evidence="14">The sequence shown here is derived from an EMBL/GenBank/DDBJ whole genome shotgun (WGS) entry which is preliminary data.</text>
</comment>
<evidence type="ECO:0000256" key="13">
    <source>
        <dbReference type="SAM" id="Phobius"/>
    </source>
</evidence>
<dbReference type="InterPro" id="IPR005352">
    <property type="entry name" value="Erg28"/>
</dbReference>
<evidence type="ECO:0000256" key="3">
    <source>
        <dbReference type="ARBA" id="ARBA00022516"/>
    </source>
</evidence>
<name>A0ABR2V6X2_9PEZI</name>
<evidence type="ECO:0000256" key="11">
    <source>
        <dbReference type="ARBA" id="ARBA00023166"/>
    </source>
</evidence>
<sequence length="174" mass="19360">MDALKAYLPPGDGYLPYYMFTLSVIAVGNSMQNYLTLHYSRRFYNGQFIANPSLPPKTSTFNPEDSTDKVIPVASANIKPGSTTFDQVTPLAGRLFGTYTLISAIVRLYASYHLDTEPVYMMALWTYLVALGHFVSEGLVFKSYYLGGPQSLPLFFATTGTVWMLAQKGFYVQA</sequence>
<keyword evidence="8" id="KW-0756">Sterol biosynthesis</keyword>
<dbReference type="PANTHER" id="PTHR15451:SF19">
    <property type="entry name" value="ERGOSTEROL BIOSYNTHETIC PROTEIN 28 HOMOLOG"/>
    <property type="match status" value="1"/>
</dbReference>
<evidence type="ECO:0008006" key="16">
    <source>
        <dbReference type="Google" id="ProtNLM"/>
    </source>
</evidence>
<feature type="transmembrane region" description="Helical" evidence="13">
    <location>
        <begin position="122"/>
        <end position="140"/>
    </location>
</feature>
<protein>
    <recommendedName>
        <fullName evidence="16">Ergosterol biosynthetic protein 28</fullName>
    </recommendedName>
</protein>
<keyword evidence="7 13" id="KW-1133">Transmembrane helix</keyword>
<keyword evidence="12" id="KW-0753">Steroid metabolism</keyword>
<feature type="transmembrane region" description="Helical" evidence="13">
    <location>
        <begin position="91"/>
        <end position="110"/>
    </location>
</feature>
<accession>A0ABR2V6X2</accession>
<keyword evidence="15" id="KW-1185">Reference proteome</keyword>
<evidence type="ECO:0000256" key="7">
    <source>
        <dbReference type="ARBA" id="ARBA00022989"/>
    </source>
</evidence>
<dbReference type="Proteomes" id="UP001408356">
    <property type="component" value="Unassembled WGS sequence"/>
</dbReference>
<evidence type="ECO:0000313" key="15">
    <source>
        <dbReference type="Proteomes" id="UP001408356"/>
    </source>
</evidence>
<keyword evidence="10 13" id="KW-0472">Membrane</keyword>
<keyword evidence="3" id="KW-0444">Lipid biosynthesis</keyword>
<keyword evidence="4 13" id="KW-0812">Transmembrane</keyword>
<keyword evidence="6" id="KW-0752">Steroid biosynthesis</keyword>
<dbReference type="Pfam" id="PF03694">
    <property type="entry name" value="Erg28"/>
    <property type="match status" value="1"/>
</dbReference>
<evidence type="ECO:0000256" key="6">
    <source>
        <dbReference type="ARBA" id="ARBA00022955"/>
    </source>
</evidence>
<dbReference type="EMBL" id="JARVKF010000112">
    <property type="protein sequence ID" value="KAK9422511.1"/>
    <property type="molecule type" value="Genomic_DNA"/>
</dbReference>
<keyword evidence="11" id="KW-1207">Sterol metabolism</keyword>
<evidence type="ECO:0000256" key="9">
    <source>
        <dbReference type="ARBA" id="ARBA00023098"/>
    </source>
</evidence>
<comment type="similarity">
    <text evidence="2">Belongs to the ERG28 family.</text>
</comment>
<keyword evidence="9" id="KW-0443">Lipid metabolism</keyword>
<organism evidence="14 15">
    <name type="scientific">Seiridium unicorne</name>
    <dbReference type="NCBI Taxonomy" id="138068"/>
    <lineage>
        <taxon>Eukaryota</taxon>
        <taxon>Fungi</taxon>
        <taxon>Dikarya</taxon>
        <taxon>Ascomycota</taxon>
        <taxon>Pezizomycotina</taxon>
        <taxon>Sordariomycetes</taxon>
        <taxon>Xylariomycetidae</taxon>
        <taxon>Amphisphaeriales</taxon>
        <taxon>Sporocadaceae</taxon>
        <taxon>Seiridium</taxon>
    </lineage>
</organism>
<comment type="subcellular location">
    <subcellularLocation>
        <location evidence="1">Endoplasmic reticulum membrane</location>
        <topology evidence="1">Multi-pass membrane protein</topology>
    </subcellularLocation>
</comment>
<evidence type="ECO:0000256" key="1">
    <source>
        <dbReference type="ARBA" id="ARBA00004477"/>
    </source>
</evidence>
<reference evidence="14 15" key="1">
    <citation type="journal article" date="2024" name="J. Plant Pathol.">
        <title>Sequence and assembly of the genome of Seiridium unicorne, isolate CBS 538.82, causal agent of cypress canker disease.</title>
        <authorList>
            <person name="Scali E."/>
            <person name="Rocca G.D."/>
            <person name="Danti R."/>
            <person name="Garbelotto M."/>
            <person name="Barberini S."/>
            <person name="Baroncelli R."/>
            <person name="Emiliani G."/>
        </authorList>
    </citation>
    <scope>NUCLEOTIDE SEQUENCE [LARGE SCALE GENOMIC DNA]</scope>
    <source>
        <strain evidence="14 15">BM-138-508</strain>
    </source>
</reference>
<evidence type="ECO:0000256" key="12">
    <source>
        <dbReference type="ARBA" id="ARBA00023221"/>
    </source>
</evidence>
<evidence type="ECO:0000256" key="4">
    <source>
        <dbReference type="ARBA" id="ARBA00022692"/>
    </source>
</evidence>
<evidence type="ECO:0000256" key="2">
    <source>
        <dbReference type="ARBA" id="ARBA00005377"/>
    </source>
</evidence>
<evidence type="ECO:0000313" key="14">
    <source>
        <dbReference type="EMBL" id="KAK9422511.1"/>
    </source>
</evidence>
<proteinExistence type="inferred from homology"/>
<gene>
    <name evidence="14" type="ORF">SUNI508_00374</name>
</gene>
<keyword evidence="5" id="KW-0256">Endoplasmic reticulum</keyword>
<feature type="transmembrane region" description="Helical" evidence="13">
    <location>
        <begin position="15"/>
        <end position="35"/>
    </location>
</feature>
<dbReference type="PANTHER" id="PTHR15451">
    <property type="entry name" value="ERGOSTEROL BIOSYNTHETIC PROTEIN 28-RELATED"/>
    <property type="match status" value="1"/>
</dbReference>
<evidence type="ECO:0000256" key="5">
    <source>
        <dbReference type="ARBA" id="ARBA00022824"/>
    </source>
</evidence>
<evidence type="ECO:0000256" key="10">
    <source>
        <dbReference type="ARBA" id="ARBA00023136"/>
    </source>
</evidence>